<organism evidence="8 9">
    <name type="scientific">Psychromonas arctica</name>
    <dbReference type="NCBI Taxonomy" id="168275"/>
    <lineage>
        <taxon>Bacteria</taxon>
        <taxon>Pseudomonadati</taxon>
        <taxon>Pseudomonadota</taxon>
        <taxon>Gammaproteobacteria</taxon>
        <taxon>Alteromonadales</taxon>
        <taxon>Psychromonadaceae</taxon>
        <taxon>Psychromonas</taxon>
    </lineage>
</organism>
<feature type="transmembrane region" description="Helical" evidence="6">
    <location>
        <begin position="289"/>
        <end position="308"/>
    </location>
</feature>
<dbReference type="NCBIfam" id="TIGR00360">
    <property type="entry name" value="ComEC_N-term"/>
    <property type="match status" value="1"/>
</dbReference>
<proteinExistence type="predicted"/>
<feature type="transmembrane region" description="Helical" evidence="6">
    <location>
        <begin position="362"/>
        <end position="379"/>
    </location>
</feature>
<dbReference type="InterPro" id="IPR052159">
    <property type="entry name" value="Competence_DNA_uptake"/>
</dbReference>
<reference evidence="8 9" key="1">
    <citation type="submission" date="2024-02" db="EMBL/GenBank/DDBJ databases">
        <title>Bacteria isolated from the canopy kelp, Nereocystis luetkeana.</title>
        <authorList>
            <person name="Pfister C.A."/>
            <person name="Younker I.T."/>
            <person name="Light S.H."/>
        </authorList>
    </citation>
    <scope>NUCLEOTIDE SEQUENCE [LARGE SCALE GENOMIC DNA]</scope>
    <source>
        <strain evidence="8 9">TI.2.07</strain>
    </source>
</reference>
<name>A0ABU9H8C5_9GAMM</name>
<dbReference type="SUPFAM" id="SSF56281">
    <property type="entry name" value="Metallo-hydrolase/oxidoreductase"/>
    <property type="match status" value="1"/>
</dbReference>
<accession>A0ABU9H8C5</accession>
<keyword evidence="9" id="KW-1185">Reference proteome</keyword>
<dbReference type="Pfam" id="PF03772">
    <property type="entry name" value="Competence"/>
    <property type="match status" value="1"/>
</dbReference>
<gene>
    <name evidence="8" type="ORF">V6255_01890</name>
</gene>
<feature type="transmembrane region" description="Helical" evidence="6">
    <location>
        <begin position="337"/>
        <end position="356"/>
    </location>
</feature>
<dbReference type="InterPro" id="IPR035681">
    <property type="entry name" value="ComA-like_MBL"/>
</dbReference>
<keyword evidence="3 6" id="KW-0812">Transmembrane</keyword>
<evidence type="ECO:0000313" key="8">
    <source>
        <dbReference type="EMBL" id="MEL0657876.1"/>
    </source>
</evidence>
<feature type="transmembrane region" description="Helical" evidence="6">
    <location>
        <begin position="52"/>
        <end position="72"/>
    </location>
</feature>
<evidence type="ECO:0000256" key="6">
    <source>
        <dbReference type="SAM" id="Phobius"/>
    </source>
</evidence>
<keyword evidence="5 6" id="KW-0472">Membrane</keyword>
<dbReference type="PANTHER" id="PTHR30619">
    <property type="entry name" value="DNA INTERNALIZATION/COMPETENCE PROTEIN COMEC/REC2"/>
    <property type="match status" value="1"/>
</dbReference>
<sequence>MRITIWLSIVTFITTLYWPQLLDASGMLSCALVIFVFMCWPRWRYLTVIPLTALYFSSFVYMTFLGGSVVLVNPSSIAQNKYLLNNNNHKLSVNFIPGALAAKDNNITVHIKSLINTKNSGYFVARITAFNDQTCDFCPLIEMRWFRPSLQVQAGQVHQFKVRLKALQGNANPSGFDRQKWRYSQHIAYIASIKEHLNVINPDISLRAKLYQKVLQVTDSMSQQGSLVALIFAEKSLMSMTDKNTIKELGIAHLFAISGLHIGLLFVFSFVIFNGLLKRLLPGRRLGWFSWRLVNGLGFFVCIGYGYISGFSLPTQRALLMLFLGVLMLSSKRKVSLLDLLVLCFWLMLLFDPLAILSSSLWLSFVAMSSILAFIWVMHRTDKINNQEVPWWKVILQSTMTFIKGLVLLQLVLTLFMLPIQLVNFSAISLFSLFINLIAIPLFSWLIIPLTLLGSLMLVIIEPLGRWLLNVSNYLLENFLTYASQFTVGYLSISDFTISLILSVGLFILLLCFLFLLKRFFIIKPMLLVLVTFTYVGFIILRMAEFAWNEKHTWQVEVFDVGQGLAILVKSEGEVLLFDTGPSYSSDYAVANSTILPYLNARGINELDYLFVSHSDNDHAGGMFAIQQKLHIKETYVGEAVLMNNERIINEGDSQKYKQCLAGQSFRLGKLTLKVLSPSKVGKNNNDNSCVIKISDGHKSVLLTGDISKVVEQKLVNEDVSQYKNKSELQADILIAPHHGSKTSSSQAFIQQVEPQWVVFSAGYKNRWNFPILSVVERYQLLNVEHLTTANTGFIRFNVENQHIEVKTYREDLAAYWYHRHLAF</sequence>
<feature type="transmembrane region" description="Helical" evidence="6">
    <location>
        <begin position="20"/>
        <end position="40"/>
    </location>
</feature>
<dbReference type="CDD" id="cd07731">
    <property type="entry name" value="ComA-like_MBL-fold"/>
    <property type="match status" value="1"/>
</dbReference>
<feature type="transmembrane region" description="Helical" evidence="6">
    <location>
        <begin position="527"/>
        <end position="548"/>
    </location>
</feature>
<evidence type="ECO:0000313" key="9">
    <source>
        <dbReference type="Proteomes" id="UP001366060"/>
    </source>
</evidence>
<feature type="transmembrane region" description="Helical" evidence="6">
    <location>
        <begin position="251"/>
        <end position="277"/>
    </location>
</feature>
<keyword evidence="4 6" id="KW-1133">Transmembrane helix</keyword>
<keyword evidence="2" id="KW-1003">Cell membrane</keyword>
<dbReference type="Pfam" id="PF13567">
    <property type="entry name" value="DUF4131"/>
    <property type="match status" value="1"/>
</dbReference>
<comment type="caution">
    <text evidence="8">The sequence shown here is derived from an EMBL/GenBank/DDBJ whole genome shotgun (WGS) entry which is preliminary data.</text>
</comment>
<protein>
    <submittedName>
        <fullName evidence="8">DNA internalization-related competence protein ComEC/Rec2</fullName>
    </submittedName>
</protein>
<evidence type="ECO:0000256" key="4">
    <source>
        <dbReference type="ARBA" id="ARBA00022989"/>
    </source>
</evidence>
<feature type="domain" description="Metallo-beta-lactamase" evidence="7">
    <location>
        <begin position="563"/>
        <end position="764"/>
    </location>
</feature>
<dbReference type="Proteomes" id="UP001366060">
    <property type="component" value="Unassembled WGS sequence"/>
</dbReference>
<evidence type="ECO:0000256" key="2">
    <source>
        <dbReference type="ARBA" id="ARBA00022475"/>
    </source>
</evidence>
<dbReference type="PANTHER" id="PTHR30619:SF1">
    <property type="entry name" value="RECOMBINATION PROTEIN 2"/>
    <property type="match status" value="1"/>
</dbReference>
<dbReference type="Pfam" id="PF00753">
    <property type="entry name" value="Lactamase_B"/>
    <property type="match status" value="1"/>
</dbReference>
<evidence type="ECO:0000259" key="7">
    <source>
        <dbReference type="SMART" id="SM00849"/>
    </source>
</evidence>
<comment type="subcellular location">
    <subcellularLocation>
        <location evidence="1">Cell membrane</location>
        <topology evidence="1">Multi-pass membrane protein</topology>
    </subcellularLocation>
</comment>
<dbReference type="SMART" id="SM00849">
    <property type="entry name" value="Lactamase_B"/>
    <property type="match status" value="1"/>
</dbReference>
<dbReference type="RefSeq" id="WP_341626622.1">
    <property type="nucleotide sequence ID" value="NZ_JBAKBA010000002.1"/>
</dbReference>
<dbReference type="InterPro" id="IPR004797">
    <property type="entry name" value="Competence_ComEC/Rec2"/>
</dbReference>
<dbReference type="InterPro" id="IPR025405">
    <property type="entry name" value="DUF4131"/>
</dbReference>
<dbReference type="InterPro" id="IPR001279">
    <property type="entry name" value="Metallo-B-lactamas"/>
</dbReference>
<dbReference type="InterPro" id="IPR036866">
    <property type="entry name" value="RibonucZ/Hydroxyglut_hydro"/>
</dbReference>
<dbReference type="Gene3D" id="3.60.15.10">
    <property type="entry name" value="Ribonuclease Z/Hydroxyacylglutathione hydrolase-like"/>
    <property type="match status" value="1"/>
</dbReference>
<evidence type="ECO:0000256" key="1">
    <source>
        <dbReference type="ARBA" id="ARBA00004651"/>
    </source>
</evidence>
<evidence type="ECO:0000256" key="3">
    <source>
        <dbReference type="ARBA" id="ARBA00022692"/>
    </source>
</evidence>
<dbReference type="NCBIfam" id="TIGR00361">
    <property type="entry name" value="ComEC_Rec2"/>
    <property type="match status" value="1"/>
</dbReference>
<feature type="transmembrane region" description="Helical" evidence="6">
    <location>
        <begin position="489"/>
        <end position="515"/>
    </location>
</feature>
<dbReference type="InterPro" id="IPR004477">
    <property type="entry name" value="ComEC_N"/>
</dbReference>
<dbReference type="EMBL" id="JBAKBA010000002">
    <property type="protein sequence ID" value="MEL0657876.1"/>
    <property type="molecule type" value="Genomic_DNA"/>
</dbReference>
<evidence type="ECO:0000256" key="5">
    <source>
        <dbReference type="ARBA" id="ARBA00023136"/>
    </source>
</evidence>